<feature type="compositionally biased region" description="Basic and acidic residues" evidence="2">
    <location>
        <begin position="944"/>
        <end position="963"/>
    </location>
</feature>
<name>A0A5C5FTM7_9BASI</name>
<feature type="compositionally biased region" description="Acidic residues" evidence="2">
    <location>
        <begin position="72"/>
        <end position="81"/>
    </location>
</feature>
<protein>
    <submittedName>
        <fullName evidence="5">Uncharacterized protein</fullName>
    </submittedName>
</protein>
<feature type="coiled-coil region" evidence="1">
    <location>
        <begin position="411"/>
        <end position="438"/>
    </location>
</feature>
<dbReference type="EMBL" id="SOZI01000099">
    <property type="protein sequence ID" value="TNY19334.1"/>
    <property type="molecule type" value="Genomic_DNA"/>
</dbReference>
<reference evidence="5 6" key="1">
    <citation type="submission" date="2019-03" db="EMBL/GenBank/DDBJ databases">
        <title>Rhodosporidium diobovatum UCD-FST 08-225 genome sequencing, assembly, and annotation.</title>
        <authorList>
            <person name="Fakankun I.U."/>
            <person name="Fristensky B."/>
            <person name="Levin D.B."/>
        </authorList>
    </citation>
    <scope>NUCLEOTIDE SEQUENCE [LARGE SCALE GENOMIC DNA]</scope>
    <source>
        <strain evidence="5 6">UCD-FST 08-225</strain>
    </source>
</reference>
<dbReference type="Pfam" id="PF12825">
    <property type="entry name" value="DUF3818"/>
    <property type="match status" value="1"/>
</dbReference>
<dbReference type="PANTHER" id="PTHR47185:SF1">
    <property type="entry name" value="PX DOMAIN-CONTAINING PROTEIN YPR097W"/>
    <property type="match status" value="1"/>
</dbReference>
<evidence type="ECO:0000313" key="5">
    <source>
        <dbReference type="EMBL" id="TNY19334.1"/>
    </source>
</evidence>
<feature type="non-terminal residue" evidence="5">
    <location>
        <position position="1"/>
    </location>
</feature>
<dbReference type="InterPro" id="IPR024555">
    <property type="entry name" value="PX-associated"/>
</dbReference>
<keyword evidence="1" id="KW-0175">Coiled coil</keyword>
<feature type="region of interest" description="Disordered" evidence="2">
    <location>
        <begin position="929"/>
        <end position="970"/>
    </location>
</feature>
<gene>
    <name evidence="5" type="ORF">DMC30DRAFT_354105</name>
</gene>
<keyword evidence="6" id="KW-1185">Reference proteome</keyword>
<feature type="compositionally biased region" description="Low complexity" evidence="2">
    <location>
        <begin position="1"/>
        <end position="19"/>
    </location>
</feature>
<sequence length="1007" mass="109624">STPRTSARPRTSRAPSQSSQPPPSTRRPSPASSPSSRPSPAPPSPTRSPSPRAPRLSSASRSSRPSRSDGPSGDDQDDEVTPQDRHYVARMLANLELQHEFSALSQIGTLSAYGPPFLSHANGPNSRPATSAPRKAPSSRLFGLLSASAPKPPARDAQFVGYEWDPEGVARSPLCAYLFSRFVHKMPGLRGAKDEYWTEHIQTFFDSFAEKDLSSTVERGEITKRRLLSMGTVRLLGTYTSSALPAVPGPAAPARPSGGMMRLLDVLVGGGGSMDNLARGLLGERAGKGEYNAWVGVLDAEKGNGKEPAYHVLTQPLASTHPLVHSLAPLSSLVALSDSFASIDPHGRLALPALPHLHLNPSAPARDVQTWLRWVVIALSHPASTVKLPADQGILSAARAALERFLLGNPSAKAERDAAALRERVEAHDRRAEEQADEWIQVGNRAKALRTTWVRYRGALIGGGELDETMRHVRRCKDVKDLPKEYRDAEEWALIYVAHALHYIFVGASTGPEVLNILRSFHELIPYGAIKLGLNLVNPTLAIRAIVQLVLGQPAGQLSLFQRIWSHVCNSANKHQRALIKQFRAKLARDSLCDTLKAHVAEGYVARQRTKQAALDKDEDIVLTIVRERGTRDEFELVERWHRAFVDAGEDPGASADAGSFADLKELLAAYYRFRDREQVLAIALEPNTPRLLHASIAVFYSTIHAVANASKLSDRVGDLQAFLDDLVKVAARMGGASLLPCFFISLARRHHQALYFFVHELASNGGSLMDPILDWAKDGLAFLRDGASPSSSSAPRAGADVDALLSRAGPSKSRAVLDESRAFARWTALRKAQQDLELRVDLMLAARSSASSSSIEDEPELDKVVLWRKFLAFLPLAPGARASFAEAADKQRREVHRTGPGGDLEWAAWWAERETAGAAGKDGVVVAQRESARETLSPVKSRAKNETKGKGADKDKSGERTPRASLSVETERRIVAELAVPPPTSEATRALLSGYVAQLDKTLRRR</sequence>
<dbReference type="InterPro" id="IPR024554">
    <property type="entry name" value="LEC1-like_C"/>
</dbReference>
<evidence type="ECO:0000259" key="4">
    <source>
        <dbReference type="Pfam" id="PF12828"/>
    </source>
</evidence>
<accession>A0A5C5FTM7</accession>
<comment type="caution">
    <text evidence="5">The sequence shown here is derived from an EMBL/GenBank/DDBJ whole genome shotgun (WGS) entry which is preliminary data.</text>
</comment>
<evidence type="ECO:0000256" key="1">
    <source>
        <dbReference type="SAM" id="Coils"/>
    </source>
</evidence>
<proteinExistence type="predicted"/>
<organism evidence="5 6">
    <name type="scientific">Rhodotorula diobovata</name>
    <dbReference type="NCBI Taxonomy" id="5288"/>
    <lineage>
        <taxon>Eukaryota</taxon>
        <taxon>Fungi</taxon>
        <taxon>Dikarya</taxon>
        <taxon>Basidiomycota</taxon>
        <taxon>Pucciniomycotina</taxon>
        <taxon>Microbotryomycetes</taxon>
        <taxon>Sporidiobolales</taxon>
        <taxon>Sporidiobolaceae</taxon>
        <taxon>Rhodotorula</taxon>
    </lineage>
</organism>
<feature type="compositionally biased region" description="Pro residues" evidence="2">
    <location>
        <begin position="37"/>
        <end position="52"/>
    </location>
</feature>
<dbReference type="Pfam" id="PF12828">
    <property type="entry name" value="PXB"/>
    <property type="match status" value="1"/>
</dbReference>
<dbReference type="OrthoDB" id="2414662at2759"/>
<feature type="compositionally biased region" description="Low complexity" evidence="2">
    <location>
        <begin position="26"/>
        <end position="36"/>
    </location>
</feature>
<feature type="region of interest" description="Disordered" evidence="2">
    <location>
        <begin position="119"/>
        <end position="138"/>
    </location>
</feature>
<feature type="region of interest" description="Disordered" evidence="2">
    <location>
        <begin position="1"/>
        <end position="81"/>
    </location>
</feature>
<feature type="compositionally biased region" description="Low complexity" evidence="2">
    <location>
        <begin position="53"/>
        <end position="65"/>
    </location>
</feature>
<dbReference type="AlphaFoldDB" id="A0A5C5FTM7"/>
<feature type="domain" description="PX" evidence="3">
    <location>
        <begin position="466"/>
        <end position="785"/>
    </location>
</feature>
<dbReference type="GO" id="GO:0035091">
    <property type="term" value="F:phosphatidylinositol binding"/>
    <property type="evidence" value="ECO:0007669"/>
    <property type="project" value="TreeGrafter"/>
</dbReference>
<dbReference type="Proteomes" id="UP000311382">
    <property type="component" value="Unassembled WGS sequence"/>
</dbReference>
<dbReference type="STRING" id="5288.A0A5C5FTM7"/>
<evidence type="ECO:0000313" key="6">
    <source>
        <dbReference type="Proteomes" id="UP000311382"/>
    </source>
</evidence>
<dbReference type="InterPro" id="IPR047168">
    <property type="entry name" value="LEC1-like"/>
</dbReference>
<dbReference type="PANTHER" id="PTHR47185">
    <property type="entry name" value="PX DOMAIN-CONTAINING PROTEIN YPR097W"/>
    <property type="match status" value="1"/>
</dbReference>
<feature type="domain" description="PX-associated" evidence="4">
    <location>
        <begin position="78"/>
        <end position="241"/>
    </location>
</feature>
<evidence type="ECO:0000259" key="3">
    <source>
        <dbReference type="Pfam" id="PF12825"/>
    </source>
</evidence>
<evidence type="ECO:0000256" key="2">
    <source>
        <dbReference type="SAM" id="MobiDB-lite"/>
    </source>
</evidence>